<dbReference type="PANTHER" id="PTHR37559">
    <property type="entry name" value="PAREP6 PART 2, AUTHENTIC FRAMESHIFT"/>
    <property type="match status" value="1"/>
</dbReference>
<sequence length="96" mass="11078">MDWESYRKLTSILREELEWARELRRKEADWSYIESRPEPLKTALKLLVETGDLKLVSRLFSIPLEELNEERLRARIPLVVVSLGGGRSAAPEGASR</sequence>
<protein>
    <submittedName>
        <fullName evidence="1">Uncharacterized protein</fullName>
    </submittedName>
</protein>
<organism evidence="1">
    <name type="scientific">Thermofilum pendens</name>
    <dbReference type="NCBI Taxonomy" id="2269"/>
    <lineage>
        <taxon>Archaea</taxon>
        <taxon>Thermoproteota</taxon>
        <taxon>Thermoprotei</taxon>
        <taxon>Thermofilales</taxon>
        <taxon>Thermofilaceae</taxon>
        <taxon>Thermofilum</taxon>
    </lineage>
</organism>
<proteinExistence type="predicted"/>
<accession>A0A7C3WTB5</accession>
<name>A0A7C3WTB5_THEPE</name>
<comment type="caution">
    <text evidence="1">The sequence shown here is derived from an EMBL/GenBank/DDBJ whole genome shotgun (WGS) entry which is preliminary data.</text>
</comment>
<dbReference type="PANTHER" id="PTHR37559:SF1">
    <property type="entry name" value="PAREP6 PART 2, AUTHENTIC FRAMESHIFT"/>
    <property type="match status" value="1"/>
</dbReference>
<dbReference type="EMBL" id="DTIB01000084">
    <property type="protein sequence ID" value="HGB25164.1"/>
    <property type="molecule type" value="Genomic_DNA"/>
</dbReference>
<reference evidence="1" key="1">
    <citation type="journal article" date="2020" name="mSystems">
        <title>Genome- and Community-Level Interaction Insights into Carbon Utilization and Element Cycling Functions of Hydrothermarchaeota in Hydrothermal Sediment.</title>
        <authorList>
            <person name="Zhou Z."/>
            <person name="Liu Y."/>
            <person name="Xu W."/>
            <person name="Pan J."/>
            <person name="Luo Z.H."/>
            <person name="Li M."/>
        </authorList>
    </citation>
    <scope>NUCLEOTIDE SEQUENCE [LARGE SCALE GENOMIC DNA]</scope>
    <source>
        <strain evidence="1">SpSt-8</strain>
    </source>
</reference>
<dbReference type="AlphaFoldDB" id="A0A7C3WTB5"/>
<evidence type="ECO:0000313" key="1">
    <source>
        <dbReference type="EMBL" id="HGB25164.1"/>
    </source>
</evidence>
<gene>
    <name evidence="1" type="ORF">ENV88_03840</name>
</gene>